<keyword evidence="5 6" id="KW-0833">Ubl conjugation pathway</keyword>
<dbReference type="Gramene" id="TraesCAD_scaffold_093154_01G000100.1">
    <property type="protein sequence ID" value="TraesCAD_scaffold_093154_01G000100.1"/>
    <property type="gene ID" value="TraesCAD_scaffold_093154_01G000100"/>
</dbReference>
<dbReference type="SMR" id="A0A3B5XUV0"/>
<protein>
    <recommendedName>
        <fullName evidence="3">HECT-type E3 ubiquitin transferase</fullName>
        <ecNumber evidence="3">2.3.2.26</ecNumber>
    </recommendedName>
</protein>
<feature type="region of interest" description="Disordered" evidence="8">
    <location>
        <begin position="910"/>
        <end position="947"/>
    </location>
</feature>
<sequence>MAEILLYVQAALTDEAACADAHAAALATLCDTLALTDPDVLLGIVDVAYFAARLPGFLAAAAPGAVDQGDLPVFAARAIAEAVDILPQWAPTFAQHGAVEALRDRLLAADNIELAEECLRALDKISEECPDQCLRLAVAAAALHLFDFLSASKQKVALKIVAELVQECDDADVPKAMEAAPALCNLLQSADNSILESALSCLGMLAADARGKAEHMDRLCESKVIDTAMGLLDKDGWKTLGDDTLPGILGLLKHIASASEKAVNSLFDLGVCDLLKQMITYYSRSHSGSDKLEMLVEFIYQLMRPLGASGQENATTEQNAHIDQLASIVTLITQVAKCGALSSVCYRCIVVIGNIVELSTPTFLVELQKTANLSSFLTCLLARKNRHIVFQTLEVSKTLLKKHHQFFFESFTKEGVKHAIETIQAQEKNRNSSQKLKKKNNTQEWCLCFELDLDSSSTDGCKIENNAILNLAEEIKKSFVVVKANNKSPHRFGCVLKFVKDFFARLNRHALTVPTQDLDLCKELSDISRKFLSDELPSTSTFTFAKSGSTKYLVDYLSNGAYLKSNLNNCQDLAEQLKEVQHRLQKFTHLALKVSNGSSVKPLEILVDKLLDALHMSYDSFPVILSDHGQRTRESTMIPLRHSTTQESELLDIKFVKARREKELRSYGGVLPVSLSSKPGDIEAVLWPEVSKGNAQGSSRLMFSYKGTKLQPSATIFESLVRLMNAGQSDIMIDSSFWDEEHRISYNRNKCENVSSPSSCNTQLFAMQEKLEQSLVKDPFFSTLFHGRLPGDVDESDPSYNLLLTLKVLEGLNRFSYQLSMDQQICKFAEGYLRSLDDLKVTISPIPQHQFMSSLLTNKLEMQMQEGLFEDGLVPSWCVYLVETCPFLLSFSARWKYFCLTVHRSFMGDEASAPDGSSTPDEASASPDEEEESDAPNEASKKMKKHKVTRDNILESAASMMIKHGSSTKTIEVVFQGEVGTGRGPTFEFYSTVSHELQRLGIGMWRGDNARKAGENGFVRSGFGLFPQPWSSVGTSTRGIELSDVVKKFKLLGHVVARALLDGRILDIPLSKAFYKIMLGQELDIYDIPSFDPELGKTVMEFQALVKRKKFLEKSSEKTSNPSADLSYKNVRLEDLCLDFTLPGNSEYELVPGGSDKMVTLDNLEEYVNLIVDATLKGGIAKQVEAFKSAVNEVFALKTLRLFDEEEMERILCGEQDSWASSKLEDHIEFEHGYDASSPPIKSFLEILREFEREDQRAFLQFTTGAPQLPLGGLASLDPKLTVVRKQCDGNVDNELPSVNTCRHFIKLPPYSSKEIMKAKLKYALAEGLGSFHLS</sequence>
<feature type="active site" description="Glycyl thioester intermediate" evidence="6">
    <location>
        <position position="1302"/>
    </location>
</feature>
<dbReference type="Gramene" id="TraesJUL1A03G00021510.1">
    <property type="protein sequence ID" value="TraesJUL1A03G00021510.1"/>
    <property type="gene ID" value="TraesJUL1A03G00021510"/>
</dbReference>
<dbReference type="InterPro" id="IPR035983">
    <property type="entry name" value="Hect_E3_ubiquitin_ligase"/>
</dbReference>
<gene>
    <name evidence="10" type="primary">LOC123086219</name>
</gene>
<dbReference type="Gene3D" id="3.30.2410.10">
    <property type="entry name" value="Hect, E3 ligase catalytic domain"/>
    <property type="match status" value="1"/>
</dbReference>
<comment type="catalytic activity">
    <reaction evidence="1">
        <text>S-ubiquitinyl-[E2 ubiquitin-conjugating enzyme]-L-cysteine + [acceptor protein]-L-lysine = [E2 ubiquitin-conjugating enzyme]-L-cysteine + N(6)-ubiquitinyl-[acceptor protein]-L-lysine.</text>
        <dbReference type="EC" id="2.3.2.26"/>
    </reaction>
</comment>
<evidence type="ECO:0000256" key="4">
    <source>
        <dbReference type="ARBA" id="ARBA00022679"/>
    </source>
</evidence>
<accession>A0A3B5XUV0</accession>
<dbReference type="InterPro" id="IPR057948">
    <property type="entry name" value="TPR_TRIP12_N"/>
</dbReference>
<feature type="domain" description="HECT" evidence="9">
    <location>
        <begin position="969"/>
        <end position="1335"/>
    </location>
</feature>
<dbReference type="SUPFAM" id="SSF48371">
    <property type="entry name" value="ARM repeat"/>
    <property type="match status" value="1"/>
</dbReference>
<comment type="similarity">
    <text evidence="2">Belongs to the UPL family. K-HECT subfamily.</text>
</comment>
<dbReference type="PANTHER" id="PTHR45670:SF3">
    <property type="entry name" value="HECT-TYPE E3 UBIQUITIN TRANSFERASE"/>
    <property type="match status" value="1"/>
</dbReference>
<keyword evidence="4" id="KW-0808">Transferase</keyword>
<dbReference type="OrthoDB" id="423283at2759"/>
<dbReference type="GO" id="GO:0000209">
    <property type="term" value="P:protein polyubiquitination"/>
    <property type="evidence" value="ECO:0000318"/>
    <property type="project" value="GO_Central"/>
</dbReference>
<evidence type="ECO:0000256" key="3">
    <source>
        <dbReference type="ARBA" id="ARBA00012485"/>
    </source>
</evidence>
<feature type="coiled-coil region" evidence="7">
    <location>
        <begin position="563"/>
        <end position="590"/>
    </location>
</feature>
<dbReference type="Gene3D" id="1.25.10.10">
    <property type="entry name" value="Leucine-rich Repeat Variant"/>
    <property type="match status" value="1"/>
</dbReference>
<dbReference type="Gene3D" id="3.90.1750.10">
    <property type="entry name" value="Hect, E3 ligase catalytic domains"/>
    <property type="match status" value="1"/>
</dbReference>
<dbReference type="GO" id="GO:0061630">
    <property type="term" value="F:ubiquitin protein ligase activity"/>
    <property type="evidence" value="ECO:0000318"/>
    <property type="project" value="GO_Central"/>
</dbReference>
<evidence type="ECO:0000256" key="5">
    <source>
        <dbReference type="ARBA" id="ARBA00022786"/>
    </source>
</evidence>
<evidence type="ECO:0000313" key="10">
    <source>
        <dbReference type="EnsemblPlants" id="TraesCS1A02G059500.1"/>
    </source>
</evidence>
<dbReference type="EnsemblPlants" id="TraesCS1A02G059500.1">
    <property type="protein sequence ID" value="TraesCS1A02G059500.1"/>
    <property type="gene ID" value="TraesCS1A02G059500"/>
</dbReference>
<dbReference type="PROSITE" id="PS50237">
    <property type="entry name" value="HECT"/>
    <property type="match status" value="1"/>
</dbReference>
<evidence type="ECO:0000256" key="8">
    <source>
        <dbReference type="SAM" id="MobiDB-lite"/>
    </source>
</evidence>
<keyword evidence="11" id="KW-1185">Reference proteome</keyword>
<dbReference type="InterPro" id="IPR045322">
    <property type="entry name" value="HECTD1/TRIP12-like"/>
</dbReference>
<dbReference type="STRING" id="4565.A0A3B5XUV0"/>
<dbReference type="PANTHER" id="PTHR45670">
    <property type="entry name" value="E3 UBIQUITIN-PROTEIN LIGASE TRIP12"/>
    <property type="match status" value="1"/>
</dbReference>
<dbReference type="InterPro" id="IPR011989">
    <property type="entry name" value="ARM-like"/>
</dbReference>
<evidence type="ECO:0000256" key="7">
    <source>
        <dbReference type="SAM" id="Coils"/>
    </source>
</evidence>
<organism evidence="10">
    <name type="scientific">Triticum aestivum</name>
    <name type="common">Wheat</name>
    <dbReference type="NCBI Taxonomy" id="4565"/>
    <lineage>
        <taxon>Eukaryota</taxon>
        <taxon>Viridiplantae</taxon>
        <taxon>Streptophyta</taxon>
        <taxon>Embryophyta</taxon>
        <taxon>Tracheophyta</taxon>
        <taxon>Spermatophyta</taxon>
        <taxon>Magnoliopsida</taxon>
        <taxon>Liliopsida</taxon>
        <taxon>Poales</taxon>
        <taxon>Poaceae</taxon>
        <taxon>BOP clade</taxon>
        <taxon>Pooideae</taxon>
        <taxon>Triticodae</taxon>
        <taxon>Triticeae</taxon>
        <taxon>Triticinae</taxon>
        <taxon>Triticum</taxon>
    </lineage>
</organism>
<dbReference type="EC" id="2.3.2.26" evidence="3"/>
<reference evidence="10" key="2">
    <citation type="submission" date="2018-10" db="UniProtKB">
        <authorList>
            <consortium name="EnsemblPlants"/>
        </authorList>
    </citation>
    <scope>IDENTIFICATION</scope>
</reference>
<dbReference type="OMA" id="ELIYYLM"/>
<reference evidence="10" key="1">
    <citation type="submission" date="2018-08" db="EMBL/GenBank/DDBJ databases">
        <authorList>
            <person name="Rossello M."/>
        </authorList>
    </citation>
    <scope>NUCLEOTIDE SEQUENCE [LARGE SCALE GENOMIC DNA]</scope>
    <source>
        <strain evidence="10">cv. Chinese Spring</strain>
    </source>
</reference>
<dbReference type="Pfam" id="PF00632">
    <property type="entry name" value="HECT"/>
    <property type="match status" value="1"/>
</dbReference>
<evidence type="ECO:0000256" key="6">
    <source>
        <dbReference type="PROSITE-ProRule" id="PRU00104"/>
    </source>
</evidence>
<dbReference type="SUPFAM" id="SSF56204">
    <property type="entry name" value="Hect, E3 ligase catalytic domain"/>
    <property type="match status" value="1"/>
</dbReference>
<dbReference type="Gramene" id="TraesCS1A02G059500.1">
    <property type="protein sequence ID" value="TraesCS1A02G059500.1"/>
    <property type="gene ID" value="TraesCS1A02G059500"/>
</dbReference>
<dbReference type="InterPro" id="IPR016024">
    <property type="entry name" value="ARM-type_fold"/>
</dbReference>
<dbReference type="PaxDb" id="4565-Traes_1AS_605E9E162.1"/>
<evidence type="ECO:0000256" key="1">
    <source>
        <dbReference type="ARBA" id="ARBA00000885"/>
    </source>
</evidence>
<proteinExistence type="inferred from homology"/>
<dbReference type="Gene3D" id="3.30.2160.10">
    <property type="entry name" value="Hect, E3 ligase catalytic domain"/>
    <property type="match status" value="1"/>
</dbReference>
<dbReference type="Pfam" id="PF25579">
    <property type="entry name" value="TPR_TRIP12_N"/>
    <property type="match status" value="1"/>
</dbReference>
<evidence type="ECO:0000313" key="11">
    <source>
        <dbReference type="Proteomes" id="UP000019116"/>
    </source>
</evidence>
<dbReference type="Proteomes" id="UP000019116">
    <property type="component" value="Chromosome 1A"/>
</dbReference>
<keyword evidence="7" id="KW-0175">Coiled coil</keyword>
<evidence type="ECO:0000259" key="9">
    <source>
        <dbReference type="PROSITE" id="PS50237"/>
    </source>
</evidence>
<dbReference type="SMART" id="SM00119">
    <property type="entry name" value="HECTc"/>
    <property type="match status" value="1"/>
</dbReference>
<dbReference type="GO" id="GO:0043161">
    <property type="term" value="P:proteasome-mediated ubiquitin-dependent protein catabolic process"/>
    <property type="evidence" value="ECO:0000318"/>
    <property type="project" value="GO_Central"/>
</dbReference>
<evidence type="ECO:0000256" key="2">
    <source>
        <dbReference type="ARBA" id="ARBA00006331"/>
    </source>
</evidence>
<dbReference type="CDD" id="cd00078">
    <property type="entry name" value="HECTc"/>
    <property type="match status" value="1"/>
</dbReference>
<name>A0A3B5XUV0_WHEAT</name>
<dbReference type="InterPro" id="IPR000569">
    <property type="entry name" value="HECT_dom"/>
</dbReference>